<proteinExistence type="predicted"/>
<evidence type="ECO:0000256" key="1">
    <source>
        <dbReference type="SAM" id="MobiDB-lite"/>
    </source>
</evidence>
<keyword evidence="3" id="KW-1185">Reference proteome</keyword>
<feature type="region of interest" description="Disordered" evidence="1">
    <location>
        <begin position="1"/>
        <end position="32"/>
    </location>
</feature>
<gene>
    <name evidence="2" type="ORF">MERR_LOCUS30297</name>
</gene>
<evidence type="ECO:0000313" key="3">
    <source>
        <dbReference type="Proteomes" id="UP000467841"/>
    </source>
</evidence>
<organism evidence="2 3">
    <name type="scientific">Microthlaspi erraticum</name>
    <dbReference type="NCBI Taxonomy" id="1685480"/>
    <lineage>
        <taxon>Eukaryota</taxon>
        <taxon>Viridiplantae</taxon>
        <taxon>Streptophyta</taxon>
        <taxon>Embryophyta</taxon>
        <taxon>Tracheophyta</taxon>
        <taxon>Spermatophyta</taxon>
        <taxon>Magnoliopsida</taxon>
        <taxon>eudicotyledons</taxon>
        <taxon>Gunneridae</taxon>
        <taxon>Pentapetalae</taxon>
        <taxon>rosids</taxon>
        <taxon>malvids</taxon>
        <taxon>Brassicales</taxon>
        <taxon>Brassicaceae</taxon>
        <taxon>Coluteocarpeae</taxon>
        <taxon>Microthlaspi</taxon>
    </lineage>
</organism>
<protein>
    <submittedName>
        <fullName evidence="2">Uncharacterized protein</fullName>
    </submittedName>
</protein>
<dbReference type="Proteomes" id="UP000467841">
    <property type="component" value="Unassembled WGS sequence"/>
</dbReference>
<evidence type="ECO:0000313" key="2">
    <source>
        <dbReference type="EMBL" id="CAA7043062.1"/>
    </source>
</evidence>
<reference evidence="2" key="1">
    <citation type="submission" date="2020-01" db="EMBL/GenBank/DDBJ databases">
        <authorList>
            <person name="Mishra B."/>
        </authorList>
    </citation>
    <scope>NUCLEOTIDE SEQUENCE [LARGE SCALE GENOMIC DNA]</scope>
</reference>
<dbReference type="AlphaFoldDB" id="A0A6D2K3D0"/>
<sequence length="113" mass="12170">MLQLTPTHYAQRPHCTPGSSPPDGVSQGHFNLTPHSRLGLALIPNYNVPTAPPVSHPRPLSGPAGPSRPVGLTPVDGRGLPERSPILHYSNPSTLNSEFFMGPYRKDKCTLLT</sequence>
<dbReference type="EMBL" id="CACVBM020001274">
    <property type="protein sequence ID" value="CAA7043062.1"/>
    <property type="molecule type" value="Genomic_DNA"/>
</dbReference>
<comment type="caution">
    <text evidence="2">The sequence shown here is derived from an EMBL/GenBank/DDBJ whole genome shotgun (WGS) entry which is preliminary data.</text>
</comment>
<accession>A0A6D2K3D0</accession>
<name>A0A6D2K3D0_9BRAS</name>
<feature type="region of interest" description="Disordered" evidence="1">
    <location>
        <begin position="51"/>
        <end position="92"/>
    </location>
</feature>